<dbReference type="NCBIfam" id="TIGR01800">
    <property type="entry name" value="cit_synth_II"/>
    <property type="match status" value="1"/>
</dbReference>
<dbReference type="GO" id="GO:0036440">
    <property type="term" value="F:citrate synthase activity"/>
    <property type="evidence" value="ECO:0007669"/>
    <property type="project" value="UniProtKB-EC"/>
</dbReference>
<evidence type="ECO:0000256" key="3">
    <source>
        <dbReference type="ARBA" id="ARBA00022532"/>
    </source>
</evidence>
<dbReference type="SUPFAM" id="SSF48256">
    <property type="entry name" value="Citrate synthase"/>
    <property type="match status" value="1"/>
</dbReference>
<evidence type="ECO:0000256" key="7">
    <source>
        <dbReference type="PIRSR" id="PIRSR001369-1"/>
    </source>
</evidence>
<keyword evidence="3" id="KW-0816">Tricarboxylic acid cycle</keyword>
<evidence type="ECO:0000256" key="8">
    <source>
        <dbReference type="RuleBase" id="RU000441"/>
    </source>
</evidence>
<evidence type="ECO:0000256" key="1">
    <source>
        <dbReference type="ARBA" id="ARBA00005163"/>
    </source>
</evidence>
<organism evidence="9 10">
    <name type="scientific">Methermicoccus shengliensis</name>
    <dbReference type="NCBI Taxonomy" id="660064"/>
    <lineage>
        <taxon>Archaea</taxon>
        <taxon>Methanobacteriati</taxon>
        <taxon>Methanobacteriota</taxon>
        <taxon>Stenosarchaea group</taxon>
        <taxon>Methanomicrobia</taxon>
        <taxon>Methanosarcinales</taxon>
        <taxon>Methermicoccaceae</taxon>
        <taxon>Methermicoccus</taxon>
    </lineage>
</organism>
<dbReference type="GO" id="GO:0005975">
    <property type="term" value="P:carbohydrate metabolic process"/>
    <property type="evidence" value="ECO:0007669"/>
    <property type="project" value="TreeGrafter"/>
</dbReference>
<comment type="similarity">
    <text evidence="2 6 8">Belongs to the citrate synthase family.</text>
</comment>
<dbReference type="PIRSF" id="PIRSF001369">
    <property type="entry name" value="Citrate_synth"/>
    <property type="match status" value="1"/>
</dbReference>
<comment type="caution">
    <text evidence="9">The sequence shown here is derived from an EMBL/GenBank/DDBJ whole genome shotgun (WGS) entry which is preliminary data.</text>
</comment>
<feature type="active site" evidence="7">
    <location>
        <position position="258"/>
    </location>
</feature>
<gene>
    <name evidence="9" type="ORF">HA299_01110</name>
</gene>
<dbReference type="Proteomes" id="UP000600363">
    <property type="component" value="Unassembled WGS sequence"/>
</dbReference>
<evidence type="ECO:0000313" key="9">
    <source>
        <dbReference type="EMBL" id="HIH69211.1"/>
    </source>
</evidence>
<evidence type="ECO:0000256" key="6">
    <source>
        <dbReference type="PIRNR" id="PIRNR001369"/>
    </source>
</evidence>
<sequence length="372" mass="42008">MEDIKKGLESVIALETSISYIDGINGILEYRGYNINDLSEMPYDAVSYLLIHGELPDEDELEAFSGQLRAEREIDEDTIEFMRMCPYGVEAMDALRTAVSYLSHHDPDMSDCSLDANLRKGIRLIAKFPTIVAAYYRITNGQEPIAPHPSLPHGANFLYMLRGEEPSELEARLMELDFILSAEHELNASTFSVRVAVSTLSDIHSAVIAGLSTLKGPLHGGARLAVMRMLEEVGSPERAEEYVLSLIAEGQRVMGFGHRVYKTYDPRARIYKRLAREIADERGDTRWFRIAESIEEAVQRELVEKQGKPLCPNVDFYSAVVYKYLHIPPEFATSLFAIGRISGWVAHCIEQYADNRVIRPRAKYVGKHHPSR</sequence>
<dbReference type="InterPro" id="IPR019810">
    <property type="entry name" value="Citrate_synthase_AS"/>
</dbReference>
<dbReference type="GO" id="GO:0005737">
    <property type="term" value="C:cytoplasm"/>
    <property type="evidence" value="ECO:0007669"/>
    <property type="project" value="InterPro"/>
</dbReference>
<dbReference type="InterPro" id="IPR036969">
    <property type="entry name" value="Citrate_synthase_sf"/>
</dbReference>
<evidence type="ECO:0000256" key="5">
    <source>
        <dbReference type="ARBA" id="ARBA00049288"/>
    </source>
</evidence>
<accession>A0A832VMD7</accession>
<dbReference type="InterPro" id="IPR016143">
    <property type="entry name" value="Citrate_synth-like_sm_a-sub"/>
</dbReference>
<dbReference type="GO" id="GO:0006099">
    <property type="term" value="P:tricarboxylic acid cycle"/>
    <property type="evidence" value="ECO:0007669"/>
    <property type="project" value="UniProtKB-UniPathway"/>
</dbReference>
<dbReference type="AlphaFoldDB" id="A0A832VMD7"/>
<dbReference type="Gene3D" id="1.10.580.10">
    <property type="entry name" value="Citrate Synthase, domain 1"/>
    <property type="match status" value="1"/>
</dbReference>
<evidence type="ECO:0000256" key="2">
    <source>
        <dbReference type="ARBA" id="ARBA00010566"/>
    </source>
</evidence>
<dbReference type="PANTHER" id="PTHR11739">
    <property type="entry name" value="CITRATE SYNTHASE"/>
    <property type="match status" value="1"/>
</dbReference>
<protein>
    <recommendedName>
        <fullName evidence="6 8">Citrate synthase</fullName>
        <ecNumber evidence="6">2.3.3.16</ecNumber>
    </recommendedName>
</protein>
<dbReference type="InterPro" id="IPR002020">
    <property type="entry name" value="Citrate_synthase"/>
</dbReference>
<dbReference type="EMBL" id="DUIH01000004">
    <property type="protein sequence ID" value="HIH69211.1"/>
    <property type="molecule type" value="Genomic_DNA"/>
</dbReference>
<dbReference type="InterPro" id="IPR011278">
    <property type="entry name" value="2-MeCitrate/Citrate_synth_II"/>
</dbReference>
<proteinExistence type="inferred from homology"/>
<keyword evidence="4 6" id="KW-0808">Transferase</keyword>
<feature type="active site" evidence="7">
    <location>
        <position position="315"/>
    </location>
</feature>
<dbReference type="InterPro" id="IPR024176">
    <property type="entry name" value="Citrate_synthase_bac-typ"/>
</dbReference>
<dbReference type="PANTHER" id="PTHR11739:SF4">
    <property type="entry name" value="CITRATE SYNTHASE, PEROXISOMAL"/>
    <property type="match status" value="1"/>
</dbReference>
<dbReference type="Pfam" id="PF00285">
    <property type="entry name" value="Citrate_synt"/>
    <property type="match status" value="1"/>
</dbReference>
<evidence type="ECO:0000256" key="4">
    <source>
        <dbReference type="ARBA" id="ARBA00022679"/>
    </source>
</evidence>
<dbReference type="PROSITE" id="PS00480">
    <property type="entry name" value="CITRATE_SYNTHASE"/>
    <property type="match status" value="1"/>
</dbReference>
<reference evidence="9" key="1">
    <citation type="journal article" date="2020" name="bioRxiv">
        <title>A rank-normalized archaeal taxonomy based on genome phylogeny resolves widespread incomplete and uneven classifications.</title>
        <authorList>
            <person name="Rinke C."/>
            <person name="Chuvochina M."/>
            <person name="Mussig A.J."/>
            <person name="Chaumeil P.-A."/>
            <person name="Waite D.W."/>
            <person name="Whitman W.B."/>
            <person name="Parks D.H."/>
            <person name="Hugenholtz P."/>
        </authorList>
    </citation>
    <scope>NUCLEOTIDE SEQUENCE</scope>
    <source>
        <strain evidence="9">UBA12518</strain>
    </source>
</reference>
<dbReference type="InterPro" id="IPR016142">
    <property type="entry name" value="Citrate_synth-like_lrg_a-sub"/>
</dbReference>
<dbReference type="EC" id="2.3.3.16" evidence="6"/>
<name>A0A832VMD7_9EURY</name>
<comment type="catalytic activity">
    <reaction evidence="5 6">
        <text>oxaloacetate + acetyl-CoA + H2O = citrate + CoA + H(+)</text>
        <dbReference type="Rhea" id="RHEA:16845"/>
        <dbReference type="ChEBI" id="CHEBI:15377"/>
        <dbReference type="ChEBI" id="CHEBI:15378"/>
        <dbReference type="ChEBI" id="CHEBI:16452"/>
        <dbReference type="ChEBI" id="CHEBI:16947"/>
        <dbReference type="ChEBI" id="CHEBI:57287"/>
        <dbReference type="ChEBI" id="CHEBI:57288"/>
        <dbReference type="EC" id="2.3.3.16"/>
    </reaction>
</comment>
<dbReference type="PRINTS" id="PR00143">
    <property type="entry name" value="CITRTSNTHASE"/>
</dbReference>
<comment type="pathway">
    <text evidence="1">Carbohydrate metabolism; tricarboxylic acid cycle.</text>
</comment>
<evidence type="ECO:0000313" key="10">
    <source>
        <dbReference type="Proteomes" id="UP000600363"/>
    </source>
</evidence>
<dbReference type="RefSeq" id="WP_042686265.1">
    <property type="nucleotide sequence ID" value="NZ_DUIH01000004.1"/>
</dbReference>
<dbReference type="Gene3D" id="1.10.230.10">
    <property type="entry name" value="Cytochrome P450-Terp, domain 2"/>
    <property type="match status" value="1"/>
</dbReference>
<dbReference type="UniPathway" id="UPA00223"/>